<dbReference type="RefSeq" id="WP_189412313.1">
    <property type="nucleotide sequence ID" value="NZ_BMYJ01000009.1"/>
</dbReference>
<evidence type="ECO:0000256" key="1">
    <source>
        <dbReference type="SAM" id="SignalP"/>
    </source>
</evidence>
<protein>
    <submittedName>
        <fullName evidence="2">Esterase</fullName>
    </submittedName>
</protein>
<gene>
    <name evidence="2" type="ORF">GCM10007315_27960</name>
</gene>
<dbReference type="InterPro" id="IPR029058">
    <property type="entry name" value="AB_hydrolase_fold"/>
</dbReference>
<feature type="chain" id="PRO_5037089654" evidence="1">
    <location>
        <begin position="27"/>
        <end position="317"/>
    </location>
</feature>
<keyword evidence="3" id="KW-1185">Reference proteome</keyword>
<keyword evidence="1" id="KW-0732">Signal</keyword>
<name>A0A918TYF7_9RHOB</name>
<evidence type="ECO:0000313" key="2">
    <source>
        <dbReference type="EMBL" id="GHC62310.1"/>
    </source>
</evidence>
<feature type="signal peptide" evidence="1">
    <location>
        <begin position="1"/>
        <end position="26"/>
    </location>
</feature>
<accession>A0A918TYF7</accession>
<dbReference type="PANTHER" id="PTHR48098">
    <property type="entry name" value="ENTEROCHELIN ESTERASE-RELATED"/>
    <property type="match status" value="1"/>
</dbReference>
<dbReference type="SUPFAM" id="SSF53474">
    <property type="entry name" value="alpha/beta-Hydrolases"/>
    <property type="match status" value="1"/>
</dbReference>
<dbReference type="EMBL" id="BMYJ01000009">
    <property type="protein sequence ID" value="GHC62310.1"/>
    <property type="molecule type" value="Genomic_DNA"/>
</dbReference>
<reference evidence="2" key="1">
    <citation type="journal article" date="2014" name="Int. J. Syst. Evol. Microbiol.">
        <title>Complete genome sequence of Corynebacterium casei LMG S-19264T (=DSM 44701T), isolated from a smear-ripened cheese.</title>
        <authorList>
            <consortium name="US DOE Joint Genome Institute (JGI-PGF)"/>
            <person name="Walter F."/>
            <person name="Albersmeier A."/>
            <person name="Kalinowski J."/>
            <person name="Ruckert C."/>
        </authorList>
    </citation>
    <scope>NUCLEOTIDE SEQUENCE</scope>
    <source>
        <strain evidence="2">KCTC 23310</strain>
    </source>
</reference>
<dbReference type="PANTHER" id="PTHR48098:SF6">
    <property type="entry name" value="FERRI-BACILLIBACTIN ESTERASE BESA"/>
    <property type="match status" value="1"/>
</dbReference>
<evidence type="ECO:0000313" key="3">
    <source>
        <dbReference type="Proteomes" id="UP000638981"/>
    </source>
</evidence>
<dbReference type="Gene3D" id="3.40.50.1820">
    <property type="entry name" value="alpha/beta hydrolase"/>
    <property type="match status" value="1"/>
</dbReference>
<dbReference type="AlphaFoldDB" id="A0A918TYF7"/>
<dbReference type="InterPro" id="IPR000801">
    <property type="entry name" value="Esterase-like"/>
</dbReference>
<dbReference type="Pfam" id="PF00756">
    <property type="entry name" value="Esterase"/>
    <property type="match status" value="1"/>
</dbReference>
<dbReference type="InterPro" id="IPR050583">
    <property type="entry name" value="Mycobacterial_A85_antigen"/>
</dbReference>
<comment type="caution">
    <text evidence="2">The sequence shown here is derived from an EMBL/GenBank/DDBJ whole genome shotgun (WGS) entry which is preliminary data.</text>
</comment>
<dbReference type="Proteomes" id="UP000638981">
    <property type="component" value="Unassembled WGS sequence"/>
</dbReference>
<proteinExistence type="predicted"/>
<organism evidence="2 3">
    <name type="scientific">Neogemmobacter tilapiae</name>
    <dbReference type="NCBI Taxonomy" id="875041"/>
    <lineage>
        <taxon>Bacteria</taxon>
        <taxon>Pseudomonadati</taxon>
        <taxon>Pseudomonadota</taxon>
        <taxon>Alphaproteobacteria</taxon>
        <taxon>Rhodobacterales</taxon>
        <taxon>Paracoccaceae</taxon>
        <taxon>Neogemmobacter</taxon>
    </lineage>
</organism>
<reference evidence="2" key="2">
    <citation type="submission" date="2020-09" db="EMBL/GenBank/DDBJ databases">
        <authorList>
            <person name="Sun Q."/>
            <person name="Kim S."/>
        </authorList>
    </citation>
    <scope>NUCLEOTIDE SEQUENCE</scope>
    <source>
        <strain evidence="2">KCTC 23310</strain>
    </source>
</reference>
<sequence>MLTRRQSLTLGTAAVFAPLLPFPALAAPQADWGSIEYLPEVTSAHVGPRAVTLWQPPADVVPLDEPLPVIVAQDGGNLFDAAASYSGTAWELDRAMQAHIEKGGQAARIVAVHSGAARSMEYNSETVLAALDGEMADLVLRSCEGPLASNAYLRFLAEELLPMAAGRMALAQGPAMILGASMGGTIAVEALMTRPDVFAAGAALSAHLVLFGPASQAPDFGPFPEDGGKRLAAAWRKAAAAHFPAPGGTRLWLDRGTEDLDAFYPDSHIALTESLLAKGYVAGDDLMVRVDKGAGHFETFWQARLPAVLDFLLPAKG</sequence>